<evidence type="ECO:0000313" key="2">
    <source>
        <dbReference type="EMBL" id="OWM90209.1"/>
    </source>
</evidence>
<evidence type="ECO:0000256" key="1">
    <source>
        <dbReference type="SAM" id="MobiDB-lite"/>
    </source>
</evidence>
<gene>
    <name evidence="2" type="ORF">CDL15_Pgr006530</name>
    <name evidence="3" type="ORF">CRG98_032156</name>
</gene>
<keyword evidence="5" id="KW-1185">Reference proteome</keyword>
<accession>A0A218Y037</accession>
<reference evidence="3 5" key="3">
    <citation type="submission" date="2017-11" db="EMBL/GenBank/DDBJ databases">
        <title>De-novo sequencing of pomegranate (Punica granatum L.) genome.</title>
        <authorList>
            <person name="Akparov Z."/>
            <person name="Amiraslanov A."/>
            <person name="Hajiyeva S."/>
            <person name="Abbasov M."/>
            <person name="Kaur K."/>
            <person name="Hamwieh A."/>
            <person name="Solovyev V."/>
            <person name="Salamov A."/>
            <person name="Braich B."/>
            <person name="Kosarev P."/>
            <person name="Mahmoud A."/>
            <person name="Hajiyev E."/>
            <person name="Babayeva S."/>
            <person name="Izzatullayeva V."/>
            <person name="Mammadov A."/>
            <person name="Mammadov A."/>
            <person name="Sharifova S."/>
            <person name="Ojaghi J."/>
            <person name="Eynullazada K."/>
            <person name="Bayramov B."/>
            <person name="Abdulazimova A."/>
            <person name="Shahmuradov I."/>
        </authorList>
    </citation>
    <scope>NUCLEOTIDE SEQUENCE [LARGE SCALE GENOMIC DNA]</scope>
    <source>
        <strain evidence="3">AG2017</strain>
        <strain evidence="5">cv. AG2017</strain>
        <tissue evidence="3">Leaf</tissue>
    </source>
</reference>
<protein>
    <submittedName>
        <fullName evidence="2">Uncharacterized protein</fullName>
    </submittedName>
</protein>
<proteinExistence type="predicted"/>
<evidence type="ECO:0000313" key="4">
    <source>
        <dbReference type="Proteomes" id="UP000197138"/>
    </source>
</evidence>
<reference evidence="4" key="1">
    <citation type="journal article" date="2017" name="Plant J.">
        <title>The pomegranate (Punica granatum L.) genome and the genomics of punicalagin biosynthesis.</title>
        <authorList>
            <person name="Qin G."/>
            <person name="Xu C."/>
            <person name="Ming R."/>
            <person name="Tang H."/>
            <person name="Guyot R."/>
            <person name="Kramer E.M."/>
            <person name="Hu Y."/>
            <person name="Yi X."/>
            <person name="Qi Y."/>
            <person name="Xu X."/>
            <person name="Gao Z."/>
            <person name="Pan H."/>
            <person name="Jian J."/>
            <person name="Tian Y."/>
            <person name="Yue Z."/>
            <person name="Xu Y."/>
        </authorList>
    </citation>
    <scope>NUCLEOTIDE SEQUENCE [LARGE SCALE GENOMIC DNA]</scope>
    <source>
        <strain evidence="4">cv. Dabenzi</strain>
    </source>
</reference>
<dbReference type="AlphaFoldDB" id="A0A218Y037"/>
<dbReference type="EMBL" id="MTKT01000553">
    <property type="protein sequence ID" value="OWM90209.1"/>
    <property type="molecule type" value="Genomic_DNA"/>
</dbReference>
<feature type="region of interest" description="Disordered" evidence="1">
    <location>
        <begin position="1"/>
        <end position="76"/>
    </location>
</feature>
<feature type="compositionally biased region" description="Basic and acidic residues" evidence="1">
    <location>
        <begin position="7"/>
        <end position="29"/>
    </location>
</feature>
<comment type="caution">
    <text evidence="2">The sequence shown here is derived from an EMBL/GenBank/DDBJ whole genome shotgun (WGS) entry which is preliminary data.</text>
</comment>
<dbReference type="EMBL" id="PGOL01002500">
    <property type="protein sequence ID" value="PKI47447.1"/>
    <property type="molecule type" value="Genomic_DNA"/>
</dbReference>
<feature type="compositionally biased region" description="Basic and acidic residues" evidence="1">
    <location>
        <begin position="63"/>
        <end position="76"/>
    </location>
</feature>
<name>A0A218Y037_PUNGR</name>
<dbReference type="Proteomes" id="UP000233551">
    <property type="component" value="Unassembled WGS sequence"/>
</dbReference>
<dbReference type="Proteomes" id="UP000197138">
    <property type="component" value="Unassembled WGS sequence"/>
</dbReference>
<reference evidence="2" key="2">
    <citation type="submission" date="2017-06" db="EMBL/GenBank/DDBJ databases">
        <title>The pomegranate genome and the genomics of punicalagin biosynthesis.</title>
        <authorList>
            <person name="Xu C."/>
        </authorList>
    </citation>
    <scope>NUCLEOTIDE SEQUENCE [LARGE SCALE GENOMIC DNA]</scope>
    <source>
        <tissue evidence="2">Fresh leaf</tissue>
    </source>
</reference>
<sequence>MGRRRREVGTRHTVPRETGDGQEAAHDGEPTGSSTGYARSCPQGGGVDDAEEPPTGTRQPVMARERKEADGGGRRK</sequence>
<evidence type="ECO:0000313" key="3">
    <source>
        <dbReference type="EMBL" id="PKI47447.1"/>
    </source>
</evidence>
<organism evidence="2 4">
    <name type="scientific">Punica granatum</name>
    <name type="common">Pomegranate</name>
    <dbReference type="NCBI Taxonomy" id="22663"/>
    <lineage>
        <taxon>Eukaryota</taxon>
        <taxon>Viridiplantae</taxon>
        <taxon>Streptophyta</taxon>
        <taxon>Embryophyta</taxon>
        <taxon>Tracheophyta</taxon>
        <taxon>Spermatophyta</taxon>
        <taxon>Magnoliopsida</taxon>
        <taxon>eudicotyledons</taxon>
        <taxon>Gunneridae</taxon>
        <taxon>Pentapetalae</taxon>
        <taxon>rosids</taxon>
        <taxon>malvids</taxon>
        <taxon>Myrtales</taxon>
        <taxon>Lythraceae</taxon>
        <taxon>Punica</taxon>
    </lineage>
</organism>
<evidence type="ECO:0000313" key="5">
    <source>
        <dbReference type="Proteomes" id="UP000233551"/>
    </source>
</evidence>